<evidence type="ECO:0000313" key="2">
    <source>
        <dbReference type="Proteomes" id="UP000646776"/>
    </source>
</evidence>
<name>A0A918LT67_9ACTN</name>
<comment type="caution">
    <text evidence="1">The sequence shown here is derived from an EMBL/GenBank/DDBJ whole genome shotgun (WGS) entry which is preliminary data.</text>
</comment>
<sequence>MGELFGVIASVGVVASLLISTWQTRELARQSAINNGIAGASAMYNGLERLHYIETFIAAAPELHVYFYGGADLPTQEEAKARVLTVTRMLADALDYGLRITTLNPDMERYEGWRDFALALRASSPPLVQVVNEHPEWWTVLSAHWSANPYAGD</sequence>
<dbReference type="RefSeq" id="WP_189711427.1">
    <property type="nucleotide sequence ID" value="NZ_BMSA01000006.1"/>
</dbReference>
<evidence type="ECO:0000313" key="1">
    <source>
        <dbReference type="EMBL" id="GGT49196.1"/>
    </source>
</evidence>
<organism evidence="1 2">
    <name type="scientific">Streptomyces phaeofaciens</name>
    <dbReference type="NCBI Taxonomy" id="68254"/>
    <lineage>
        <taxon>Bacteria</taxon>
        <taxon>Bacillati</taxon>
        <taxon>Actinomycetota</taxon>
        <taxon>Actinomycetes</taxon>
        <taxon>Kitasatosporales</taxon>
        <taxon>Streptomycetaceae</taxon>
        <taxon>Streptomyces</taxon>
    </lineage>
</organism>
<dbReference type="EMBL" id="BMSA01000006">
    <property type="protein sequence ID" value="GGT49196.1"/>
    <property type="molecule type" value="Genomic_DNA"/>
</dbReference>
<dbReference type="Proteomes" id="UP000646776">
    <property type="component" value="Unassembled WGS sequence"/>
</dbReference>
<gene>
    <name evidence="1" type="ORF">GCM10010226_28030</name>
</gene>
<reference evidence="1" key="2">
    <citation type="submission" date="2020-09" db="EMBL/GenBank/DDBJ databases">
        <authorList>
            <person name="Sun Q."/>
            <person name="Ohkuma M."/>
        </authorList>
    </citation>
    <scope>NUCLEOTIDE SEQUENCE</scope>
    <source>
        <strain evidence="1">JCM 4125</strain>
    </source>
</reference>
<dbReference type="AlphaFoldDB" id="A0A918LT67"/>
<accession>A0A918LT67</accession>
<keyword evidence="2" id="KW-1185">Reference proteome</keyword>
<protein>
    <submittedName>
        <fullName evidence="1">Uncharacterized protein</fullName>
    </submittedName>
</protein>
<reference evidence="1" key="1">
    <citation type="journal article" date="2014" name="Int. J. Syst. Evol. Microbiol.">
        <title>Complete genome sequence of Corynebacterium casei LMG S-19264T (=DSM 44701T), isolated from a smear-ripened cheese.</title>
        <authorList>
            <consortium name="US DOE Joint Genome Institute (JGI-PGF)"/>
            <person name="Walter F."/>
            <person name="Albersmeier A."/>
            <person name="Kalinowski J."/>
            <person name="Ruckert C."/>
        </authorList>
    </citation>
    <scope>NUCLEOTIDE SEQUENCE</scope>
    <source>
        <strain evidence="1">JCM 4125</strain>
    </source>
</reference>
<proteinExistence type="predicted"/>